<dbReference type="WBParaSite" id="nRc.2.0.1.t40704-RA">
    <property type="protein sequence ID" value="nRc.2.0.1.t40704-RA"/>
    <property type="gene ID" value="nRc.2.0.1.g40704"/>
</dbReference>
<feature type="chain" id="PRO_5037379957" evidence="1">
    <location>
        <begin position="19"/>
        <end position="492"/>
    </location>
</feature>
<feature type="signal peptide" evidence="1">
    <location>
        <begin position="1"/>
        <end position="18"/>
    </location>
</feature>
<dbReference type="AlphaFoldDB" id="A0A915KQF6"/>
<keyword evidence="2" id="KW-1185">Reference proteome</keyword>
<protein>
    <submittedName>
        <fullName evidence="3">Uncharacterized protein</fullName>
    </submittedName>
</protein>
<reference evidence="3" key="1">
    <citation type="submission" date="2022-11" db="UniProtKB">
        <authorList>
            <consortium name="WormBaseParasite"/>
        </authorList>
    </citation>
    <scope>IDENTIFICATION</scope>
</reference>
<evidence type="ECO:0000313" key="2">
    <source>
        <dbReference type="Proteomes" id="UP000887565"/>
    </source>
</evidence>
<accession>A0A915KQF6</accession>
<keyword evidence="1" id="KW-0732">Signal</keyword>
<evidence type="ECO:0000256" key="1">
    <source>
        <dbReference type="SAM" id="SignalP"/>
    </source>
</evidence>
<dbReference type="Proteomes" id="UP000887565">
    <property type="component" value="Unplaced"/>
</dbReference>
<name>A0A915KQF6_ROMCU</name>
<organism evidence="2 3">
    <name type="scientific">Romanomermis culicivorax</name>
    <name type="common">Nematode worm</name>
    <dbReference type="NCBI Taxonomy" id="13658"/>
    <lineage>
        <taxon>Eukaryota</taxon>
        <taxon>Metazoa</taxon>
        <taxon>Ecdysozoa</taxon>
        <taxon>Nematoda</taxon>
        <taxon>Enoplea</taxon>
        <taxon>Dorylaimia</taxon>
        <taxon>Mermithida</taxon>
        <taxon>Mermithoidea</taxon>
        <taxon>Mermithidae</taxon>
        <taxon>Romanomermis</taxon>
    </lineage>
</organism>
<proteinExistence type="predicted"/>
<sequence>MMLINPALLALCLISVQGRIPHCDLPGQDGFISVPIKQSASPTVCDPMSKTLPLAEIPDRVEKVQCAYYLNGRMLRALIHRRSNNNYAQWEFCRDVGRQKFDGHRPNNQSPNHQKLNIPQKQLPAETTTKGYPNQYNFHIPTQSTVDSCKNGKYNGVFYENDDPSYCIISDLGPHHGKCVDTALYYHIKNDLANKPFRYDKSVDNTIEYKRYILKNRLLMYYPYETKPSQEYMRQMLEHPFDRSPMKWLNDHAAHQFEQIFVDAANELSYKDINGPMNVEVAIWQWKTYPAKHLCNLMLKYFPISNTKLFSQHYPRDCPDSTKMVGVCPPKRCKILPDHADFVGFRDYCLSFEDAEKLLNTKNNLDEDVDPGHSRMMENEDPWWSSSQSVWSVLRLNQIAHQAKKYYQPQHFYWSTLRSQNISIQKILSDIQTALGYEGDERRVFTIQNPWNHPRGPVKVNLSVNAFCRALLEMIPFSRRDLRTVRLQNHCT</sequence>
<evidence type="ECO:0000313" key="3">
    <source>
        <dbReference type="WBParaSite" id="nRc.2.0.1.t40704-RA"/>
    </source>
</evidence>